<keyword evidence="2" id="KW-1185">Reference proteome</keyword>
<dbReference type="AlphaFoldDB" id="A0A453EUD2"/>
<dbReference type="Proteomes" id="UP000015105">
    <property type="component" value="Chromosome 3D"/>
</dbReference>
<reference evidence="2" key="1">
    <citation type="journal article" date="2014" name="Science">
        <title>Ancient hybridizations among the ancestral genomes of bread wheat.</title>
        <authorList>
            <consortium name="International Wheat Genome Sequencing Consortium,"/>
            <person name="Marcussen T."/>
            <person name="Sandve S.R."/>
            <person name="Heier L."/>
            <person name="Spannagl M."/>
            <person name="Pfeifer M."/>
            <person name="Jakobsen K.S."/>
            <person name="Wulff B.B."/>
            <person name="Steuernagel B."/>
            <person name="Mayer K.F."/>
            <person name="Olsen O.A."/>
        </authorList>
    </citation>
    <scope>NUCLEOTIDE SEQUENCE [LARGE SCALE GENOMIC DNA]</scope>
    <source>
        <strain evidence="2">cv. AL8/78</strain>
    </source>
</reference>
<dbReference type="EnsemblPlants" id="AET3Gv20463900.26">
    <property type="protein sequence ID" value="AET3Gv20463900.26"/>
    <property type="gene ID" value="AET3Gv20463900"/>
</dbReference>
<sequence length="54" mass="5877">MLFALSAVLRHTPCPPVGFTILKAGLNKSVLLSVYSSQNSREGQVCRNLHAFTC</sequence>
<reference evidence="2" key="2">
    <citation type="journal article" date="2017" name="Nat. Plants">
        <title>The Aegilops tauschii genome reveals multiple impacts of transposons.</title>
        <authorList>
            <person name="Zhao G."/>
            <person name="Zou C."/>
            <person name="Li K."/>
            <person name="Wang K."/>
            <person name="Li T."/>
            <person name="Gao L."/>
            <person name="Zhang X."/>
            <person name="Wang H."/>
            <person name="Yang Z."/>
            <person name="Liu X."/>
            <person name="Jiang W."/>
            <person name="Mao L."/>
            <person name="Kong X."/>
            <person name="Jiao Y."/>
            <person name="Jia J."/>
        </authorList>
    </citation>
    <scope>NUCLEOTIDE SEQUENCE [LARGE SCALE GENOMIC DNA]</scope>
    <source>
        <strain evidence="2">cv. AL8/78</strain>
    </source>
</reference>
<evidence type="ECO:0000313" key="2">
    <source>
        <dbReference type="Proteomes" id="UP000015105"/>
    </source>
</evidence>
<proteinExistence type="predicted"/>
<dbReference type="Gramene" id="AET3Gv20463900.26">
    <property type="protein sequence ID" value="AET3Gv20463900.26"/>
    <property type="gene ID" value="AET3Gv20463900"/>
</dbReference>
<reference evidence="1" key="4">
    <citation type="submission" date="2019-03" db="UniProtKB">
        <authorList>
            <consortium name="EnsemblPlants"/>
        </authorList>
    </citation>
    <scope>IDENTIFICATION</scope>
</reference>
<organism evidence="1 2">
    <name type="scientific">Aegilops tauschii subsp. strangulata</name>
    <name type="common">Goatgrass</name>
    <dbReference type="NCBI Taxonomy" id="200361"/>
    <lineage>
        <taxon>Eukaryota</taxon>
        <taxon>Viridiplantae</taxon>
        <taxon>Streptophyta</taxon>
        <taxon>Embryophyta</taxon>
        <taxon>Tracheophyta</taxon>
        <taxon>Spermatophyta</taxon>
        <taxon>Magnoliopsida</taxon>
        <taxon>Liliopsida</taxon>
        <taxon>Poales</taxon>
        <taxon>Poaceae</taxon>
        <taxon>BOP clade</taxon>
        <taxon>Pooideae</taxon>
        <taxon>Triticodae</taxon>
        <taxon>Triticeae</taxon>
        <taxon>Triticinae</taxon>
        <taxon>Aegilops</taxon>
    </lineage>
</organism>
<reference evidence="1" key="5">
    <citation type="journal article" date="2021" name="G3 (Bethesda)">
        <title>Aegilops tauschii genome assembly Aet v5.0 features greater sequence contiguity and improved annotation.</title>
        <authorList>
            <person name="Wang L."/>
            <person name="Zhu T."/>
            <person name="Rodriguez J.C."/>
            <person name="Deal K.R."/>
            <person name="Dubcovsky J."/>
            <person name="McGuire P.E."/>
            <person name="Lux T."/>
            <person name="Spannagl M."/>
            <person name="Mayer K.F.X."/>
            <person name="Baldrich P."/>
            <person name="Meyers B.C."/>
            <person name="Huo N."/>
            <person name="Gu Y.Q."/>
            <person name="Zhou H."/>
            <person name="Devos K.M."/>
            <person name="Bennetzen J.L."/>
            <person name="Unver T."/>
            <person name="Budak H."/>
            <person name="Gulick P.J."/>
            <person name="Galiba G."/>
            <person name="Kalapos B."/>
            <person name="Nelson D.R."/>
            <person name="Li P."/>
            <person name="You F.M."/>
            <person name="Luo M.C."/>
            <person name="Dvorak J."/>
        </authorList>
    </citation>
    <scope>NUCLEOTIDE SEQUENCE [LARGE SCALE GENOMIC DNA]</scope>
    <source>
        <strain evidence="1">cv. AL8/78</strain>
    </source>
</reference>
<reference evidence="1" key="3">
    <citation type="journal article" date="2017" name="Nature">
        <title>Genome sequence of the progenitor of the wheat D genome Aegilops tauschii.</title>
        <authorList>
            <person name="Luo M.C."/>
            <person name="Gu Y.Q."/>
            <person name="Puiu D."/>
            <person name="Wang H."/>
            <person name="Twardziok S.O."/>
            <person name="Deal K.R."/>
            <person name="Huo N."/>
            <person name="Zhu T."/>
            <person name="Wang L."/>
            <person name="Wang Y."/>
            <person name="McGuire P.E."/>
            <person name="Liu S."/>
            <person name="Long H."/>
            <person name="Ramasamy R.K."/>
            <person name="Rodriguez J.C."/>
            <person name="Van S.L."/>
            <person name="Yuan L."/>
            <person name="Wang Z."/>
            <person name="Xia Z."/>
            <person name="Xiao L."/>
            <person name="Anderson O.D."/>
            <person name="Ouyang S."/>
            <person name="Liang Y."/>
            <person name="Zimin A.V."/>
            <person name="Pertea G."/>
            <person name="Qi P."/>
            <person name="Bennetzen J.L."/>
            <person name="Dai X."/>
            <person name="Dawson M.W."/>
            <person name="Muller H.G."/>
            <person name="Kugler K."/>
            <person name="Rivarola-Duarte L."/>
            <person name="Spannagl M."/>
            <person name="Mayer K.F.X."/>
            <person name="Lu F.H."/>
            <person name="Bevan M.W."/>
            <person name="Leroy P."/>
            <person name="Li P."/>
            <person name="You F.M."/>
            <person name="Sun Q."/>
            <person name="Liu Z."/>
            <person name="Lyons E."/>
            <person name="Wicker T."/>
            <person name="Salzberg S.L."/>
            <person name="Devos K.M."/>
            <person name="Dvorak J."/>
        </authorList>
    </citation>
    <scope>NUCLEOTIDE SEQUENCE [LARGE SCALE GENOMIC DNA]</scope>
    <source>
        <strain evidence="1">cv. AL8/78</strain>
    </source>
</reference>
<accession>A0A453EUD2</accession>
<evidence type="ECO:0000313" key="1">
    <source>
        <dbReference type="EnsemblPlants" id="AET3Gv20463900.26"/>
    </source>
</evidence>
<name>A0A453EUD2_AEGTS</name>
<protein>
    <submittedName>
        <fullName evidence="1">Uncharacterized protein</fullName>
    </submittedName>
</protein>